<keyword evidence="1" id="KW-1133">Transmembrane helix</keyword>
<dbReference type="PROSITE" id="PS51257">
    <property type="entry name" value="PROKAR_LIPOPROTEIN"/>
    <property type="match status" value="1"/>
</dbReference>
<evidence type="ECO:0000256" key="1">
    <source>
        <dbReference type="SAM" id="Phobius"/>
    </source>
</evidence>
<keyword evidence="1" id="KW-0472">Membrane</keyword>
<dbReference type="RefSeq" id="WP_170245968.1">
    <property type="nucleotide sequence ID" value="NZ_BJZV01000013.1"/>
</dbReference>
<comment type="caution">
    <text evidence="2">The sequence shown here is derived from an EMBL/GenBank/DDBJ whole genome shotgun (WGS) entry which is preliminary data.</text>
</comment>
<keyword evidence="1" id="KW-0812">Transmembrane</keyword>
<name>A0A512JLE3_9HYPH</name>
<dbReference type="Proteomes" id="UP000321750">
    <property type="component" value="Unassembled WGS sequence"/>
</dbReference>
<dbReference type="EMBL" id="BJZV01000013">
    <property type="protein sequence ID" value="GEP10722.1"/>
    <property type="molecule type" value="Genomic_DNA"/>
</dbReference>
<reference evidence="2 3" key="1">
    <citation type="submission" date="2019-07" db="EMBL/GenBank/DDBJ databases">
        <title>Whole genome shotgun sequence of Methylobacterium gnaphalii NBRC 107716.</title>
        <authorList>
            <person name="Hosoyama A."/>
            <person name="Uohara A."/>
            <person name="Ohji S."/>
            <person name="Ichikawa N."/>
        </authorList>
    </citation>
    <scope>NUCLEOTIDE SEQUENCE [LARGE SCALE GENOMIC DNA]</scope>
    <source>
        <strain evidence="2 3">NBRC 107716</strain>
    </source>
</reference>
<accession>A0A512JLE3</accession>
<evidence type="ECO:0000313" key="2">
    <source>
        <dbReference type="EMBL" id="GEP10722.1"/>
    </source>
</evidence>
<keyword evidence="3" id="KW-1185">Reference proteome</keyword>
<feature type="transmembrane region" description="Helical" evidence="1">
    <location>
        <begin position="30"/>
        <end position="50"/>
    </location>
</feature>
<organism evidence="2 3">
    <name type="scientific">Methylobacterium gnaphalii</name>
    <dbReference type="NCBI Taxonomy" id="1010610"/>
    <lineage>
        <taxon>Bacteria</taxon>
        <taxon>Pseudomonadati</taxon>
        <taxon>Pseudomonadota</taxon>
        <taxon>Alphaproteobacteria</taxon>
        <taxon>Hyphomicrobiales</taxon>
        <taxon>Methylobacteriaceae</taxon>
        <taxon>Methylobacterium</taxon>
    </lineage>
</organism>
<gene>
    <name evidence="2" type="ORF">MGN01_25670</name>
</gene>
<evidence type="ECO:0000313" key="3">
    <source>
        <dbReference type="Proteomes" id="UP000321750"/>
    </source>
</evidence>
<protein>
    <submittedName>
        <fullName evidence="2">Uncharacterized protein</fullName>
    </submittedName>
</protein>
<feature type="transmembrane region" description="Helical" evidence="1">
    <location>
        <begin position="90"/>
        <end position="108"/>
    </location>
</feature>
<sequence length="125" mass="12908">MILRAVSAGKSIGEASSRFAGALNSCANHAILISCCYLVATFTSQVMIFLQEGHWIGGMRPLYARIAKGIPAGPSGDGKLMSFVLDDVNALFLIGAAMLLFSGLKLAASRGLPSSAHAALKPSVA</sequence>
<dbReference type="AlphaFoldDB" id="A0A512JLE3"/>
<proteinExistence type="predicted"/>